<keyword evidence="3" id="KW-0735">Signal-anchor</keyword>
<keyword evidence="5" id="KW-0472">Membrane</keyword>
<evidence type="ECO:0000256" key="1">
    <source>
        <dbReference type="ARBA" id="ARBA00004606"/>
    </source>
</evidence>
<dbReference type="GO" id="GO:0035269">
    <property type="term" value="P:protein O-linked glycosylation via mannose"/>
    <property type="evidence" value="ECO:0007669"/>
    <property type="project" value="TreeGrafter"/>
</dbReference>
<dbReference type="EMBL" id="UYRT01084643">
    <property type="protein sequence ID" value="VDN29110.1"/>
    <property type="molecule type" value="Genomic_DNA"/>
</dbReference>
<dbReference type="Proteomes" id="UP000271098">
    <property type="component" value="Unassembled WGS sequence"/>
</dbReference>
<keyword evidence="2" id="KW-0812">Transmembrane</keyword>
<gene>
    <name evidence="8" type="ORF">GPUH_LOCUS17073</name>
</gene>
<dbReference type="GO" id="GO:0042285">
    <property type="term" value="F:xylosyltransferase activity"/>
    <property type="evidence" value="ECO:0007669"/>
    <property type="project" value="TreeGrafter"/>
</dbReference>
<dbReference type="OrthoDB" id="411524at2759"/>
<evidence type="ECO:0000313" key="9">
    <source>
        <dbReference type="Proteomes" id="UP000271098"/>
    </source>
</evidence>
<accession>A0A183E7Y3</accession>
<sequence length="135" mass="15643">MDSAAFFLVFFIDGFVTVRIPQVTWRTDYEPFVVVPRNGLPSYDQRFVGFGWNRVSHVMSLNSAGSALNVPNCFWFEFVVLPDVFIVHQPHLPSNEIAQYRSSASYRKCLKALKGEFVRDLIWEQNRKRTFSISS</sequence>
<evidence type="ECO:0000256" key="5">
    <source>
        <dbReference type="ARBA" id="ARBA00023136"/>
    </source>
</evidence>
<dbReference type="PANTHER" id="PTHR12270:SF25">
    <property type="entry name" value="GLYCOSYLTRANSFERASE-LIKE PROTEIN LARGE"/>
    <property type="match status" value="1"/>
</dbReference>
<keyword evidence="4" id="KW-1133">Transmembrane helix</keyword>
<dbReference type="GO" id="GO:0016020">
    <property type="term" value="C:membrane"/>
    <property type="evidence" value="ECO:0007669"/>
    <property type="project" value="UniProtKB-SubCell"/>
</dbReference>
<feature type="chain" id="PRO_5043139038" evidence="7">
    <location>
        <begin position="18"/>
        <end position="135"/>
    </location>
</feature>
<name>A0A183E7Y3_9BILA</name>
<dbReference type="Pfam" id="PF13896">
    <property type="entry name" value="Glyco_transf_49"/>
    <property type="match status" value="1"/>
</dbReference>
<evidence type="ECO:0000256" key="6">
    <source>
        <dbReference type="ARBA" id="ARBA00023180"/>
    </source>
</evidence>
<evidence type="ECO:0000256" key="4">
    <source>
        <dbReference type="ARBA" id="ARBA00022989"/>
    </source>
</evidence>
<dbReference type="AlphaFoldDB" id="A0A183E7Y3"/>
<dbReference type="WBParaSite" id="GPUH_0001709601-mRNA-1">
    <property type="protein sequence ID" value="GPUH_0001709601-mRNA-1"/>
    <property type="gene ID" value="GPUH_0001709601"/>
</dbReference>
<reference evidence="10" key="1">
    <citation type="submission" date="2016-06" db="UniProtKB">
        <authorList>
            <consortium name="WormBaseParasite"/>
        </authorList>
    </citation>
    <scope>IDENTIFICATION</scope>
</reference>
<evidence type="ECO:0000256" key="7">
    <source>
        <dbReference type="SAM" id="SignalP"/>
    </source>
</evidence>
<dbReference type="InterPro" id="IPR051292">
    <property type="entry name" value="Xyl/GlcA_transferase"/>
</dbReference>
<dbReference type="GO" id="GO:0005794">
    <property type="term" value="C:Golgi apparatus"/>
    <property type="evidence" value="ECO:0007669"/>
    <property type="project" value="TreeGrafter"/>
</dbReference>
<evidence type="ECO:0000256" key="2">
    <source>
        <dbReference type="ARBA" id="ARBA00022692"/>
    </source>
</evidence>
<keyword evidence="9" id="KW-1185">Reference proteome</keyword>
<dbReference type="GO" id="GO:0015020">
    <property type="term" value="F:glucuronosyltransferase activity"/>
    <property type="evidence" value="ECO:0007669"/>
    <property type="project" value="TreeGrafter"/>
</dbReference>
<protein>
    <submittedName>
        <fullName evidence="10">Glycosyltransferase family 92 protein</fullName>
    </submittedName>
</protein>
<evidence type="ECO:0000313" key="10">
    <source>
        <dbReference type="WBParaSite" id="GPUH_0001709601-mRNA-1"/>
    </source>
</evidence>
<evidence type="ECO:0000313" key="8">
    <source>
        <dbReference type="EMBL" id="VDN29110.1"/>
    </source>
</evidence>
<organism evidence="10">
    <name type="scientific">Gongylonema pulchrum</name>
    <dbReference type="NCBI Taxonomy" id="637853"/>
    <lineage>
        <taxon>Eukaryota</taxon>
        <taxon>Metazoa</taxon>
        <taxon>Ecdysozoa</taxon>
        <taxon>Nematoda</taxon>
        <taxon>Chromadorea</taxon>
        <taxon>Rhabditida</taxon>
        <taxon>Spirurina</taxon>
        <taxon>Spiruromorpha</taxon>
        <taxon>Spiruroidea</taxon>
        <taxon>Gongylonematidae</taxon>
        <taxon>Gongylonema</taxon>
    </lineage>
</organism>
<keyword evidence="7" id="KW-0732">Signal</keyword>
<feature type="signal peptide" evidence="7">
    <location>
        <begin position="1"/>
        <end position="17"/>
    </location>
</feature>
<keyword evidence="6" id="KW-0325">Glycoprotein</keyword>
<reference evidence="8 9" key="2">
    <citation type="submission" date="2018-11" db="EMBL/GenBank/DDBJ databases">
        <authorList>
            <consortium name="Pathogen Informatics"/>
        </authorList>
    </citation>
    <scope>NUCLEOTIDE SEQUENCE [LARGE SCALE GENOMIC DNA]</scope>
</reference>
<proteinExistence type="predicted"/>
<evidence type="ECO:0000256" key="3">
    <source>
        <dbReference type="ARBA" id="ARBA00022968"/>
    </source>
</evidence>
<comment type="subcellular location">
    <subcellularLocation>
        <location evidence="1">Membrane</location>
        <topology evidence="1">Single-pass type II membrane protein</topology>
    </subcellularLocation>
</comment>
<dbReference type="PANTHER" id="PTHR12270">
    <property type="entry name" value="GLYCOSYLTRANSFERASE-RELATED"/>
    <property type="match status" value="1"/>
</dbReference>